<dbReference type="EMBL" id="JBHFFA010000007">
    <property type="protein sequence ID" value="KAL2611434.1"/>
    <property type="molecule type" value="Genomic_DNA"/>
</dbReference>
<feature type="region of interest" description="Disordered" evidence="1">
    <location>
        <begin position="89"/>
        <end position="108"/>
    </location>
</feature>
<dbReference type="Proteomes" id="UP001605036">
    <property type="component" value="Unassembled WGS sequence"/>
</dbReference>
<feature type="compositionally biased region" description="Basic and acidic residues" evidence="1">
    <location>
        <begin position="97"/>
        <end position="108"/>
    </location>
</feature>
<proteinExistence type="predicted"/>
<evidence type="ECO:0000256" key="1">
    <source>
        <dbReference type="SAM" id="MobiDB-lite"/>
    </source>
</evidence>
<sequence length="108" mass="10607">MLPGSGHCGLSRSSPGLALCDPALALLPGPAPCGPAPASLPGLTWPSSGPIVACPSPTPCGSAPAVLLVRHGSNHVSWSGGCGSSRFGPTHSGPALLDEKVDGHARRT</sequence>
<name>A0ABD1XR54_9MARC</name>
<organism evidence="2 3">
    <name type="scientific">Riccia fluitans</name>
    <dbReference type="NCBI Taxonomy" id="41844"/>
    <lineage>
        <taxon>Eukaryota</taxon>
        <taxon>Viridiplantae</taxon>
        <taxon>Streptophyta</taxon>
        <taxon>Embryophyta</taxon>
        <taxon>Marchantiophyta</taxon>
        <taxon>Marchantiopsida</taxon>
        <taxon>Marchantiidae</taxon>
        <taxon>Marchantiales</taxon>
        <taxon>Ricciaceae</taxon>
        <taxon>Riccia</taxon>
    </lineage>
</organism>
<protein>
    <submittedName>
        <fullName evidence="2">Uncharacterized protein</fullName>
    </submittedName>
</protein>
<accession>A0ABD1XR54</accession>
<evidence type="ECO:0000313" key="2">
    <source>
        <dbReference type="EMBL" id="KAL2611434.1"/>
    </source>
</evidence>
<gene>
    <name evidence="2" type="ORF">R1flu_023126</name>
</gene>
<evidence type="ECO:0000313" key="3">
    <source>
        <dbReference type="Proteomes" id="UP001605036"/>
    </source>
</evidence>
<reference evidence="2 3" key="1">
    <citation type="submission" date="2024-09" db="EMBL/GenBank/DDBJ databases">
        <title>Chromosome-scale assembly of Riccia fluitans.</title>
        <authorList>
            <person name="Paukszto L."/>
            <person name="Sawicki J."/>
            <person name="Karawczyk K."/>
            <person name="Piernik-Szablinska J."/>
            <person name="Szczecinska M."/>
            <person name="Mazdziarz M."/>
        </authorList>
    </citation>
    <scope>NUCLEOTIDE SEQUENCE [LARGE SCALE GENOMIC DNA]</scope>
    <source>
        <strain evidence="2">Rf_01</strain>
        <tissue evidence="2">Aerial parts of the thallus</tissue>
    </source>
</reference>
<dbReference type="AlphaFoldDB" id="A0ABD1XR54"/>
<comment type="caution">
    <text evidence="2">The sequence shown here is derived from an EMBL/GenBank/DDBJ whole genome shotgun (WGS) entry which is preliminary data.</text>
</comment>
<keyword evidence="3" id="KW-1185">Reference proteome</keyword>